<dbReference type="EMBL" id="AP011663">
    <property type="protein sequence ID" value="BAL53639.1"/>
    <property type="molecule type" value="Genomic_DNA"/>
</dbReference>
<proteinExistence type="predicted"/>
<organism evidence="1">
    <name type="scientific">uncultured Aquificia bacterium</name>
    <dbReference type="NCBI Taxonomy" id="453415"/>
    <lineage>
        <taxon>Bacteria</taxon>
        <taxon>Pseudomonadati</taxon>
        <taxon>Aquificota</taxon>
        <taxon>Aquificia</taxon>
        <taxon>environmental samples</taxon>
    </lineage>
</organism>
<protein>
    <submittedName>
        <fullName evidence="1">Uncharacterized protein</fullName>
    </submittedName>
</protein>
<reference evidence="1" key="2">
    <citation type="journal article" date="2012" name="PLoS ONE">
        <title>A Deeply Branching Thermophilic Bacterium with an Ancient Acetyl-CoA Pathway Dominates a Subsurface Ecosystem.</title>
        <authorList>
            <person name="Takami H."/>
            <person name="Noguchi H."/>
            <person name="Takaki Y."/>
            <person name="Uchiyama I."/>
            <person name="Toyoda A."/>
            <person name="Nishi S."/>
            <person name="Chee G.-J."/>
            <person name="Arai W."/>
            <person name="Nunoura T."/>
            <person name="Itoh T."/>
            <person name="Hattori M."/>
            <person name="Takai K."/>
        </authorList>
    </citation>
    <scope>NUCLEOTIDE SEQUENCE</scope>
</reference>
<evidence type="ECO:0000313" key="1">
    <source>
        <dbReference type="EMBL" id="BAL53639.1"/>
    </source>
</evidence>
<accession>H5SBV3</accession>
<sequence length="51" mass="5973">METVKIRLKEDIEIFGKKFYAGQVIEVSKETYKQIKDKAEKVKEENDAKPV</sequence>
<reference evidence="1" key="1">
    <citation type="journal article" date="2005" name="Environ. Microbiol.">
        <title>Genetic and functional properties of uncultivated thermophilic crenarchaeotes from a subsurface gold mine as revealed by analysis of genome fragments.</title>
        <authorList>
            <person name="Nunoura T."/>
            <person name="Hirayama H."/>
            <person name="Takami H."/>
            <person name="Oida H."/>
            <person name="Nishi S."/>
            <person name="Shimamura S."/>
            <person name="Suzuki Y."/>
            <person name="Inagaki F."/>
            <person name="Takai K."/>
            <person name="Nealson K.H."/>
            <person name="Horikoshi K."/>
        </authorList>
    </citation>
    <scope>NUCLEOTIDE SEQUENCE</scope>
</reference>
<name>H5SBV3_9BACT</name>
<dbReference type="AlphaFoldDB" id="H5SBV3"/>
<gene>
    <name evidence="1" type="ORF">HGMM_F07F09C14</name>
</gene>